<protein>
    <submittedName>
        <fullName evidence="7">Rubredoxin</fullName>
    </submittedName>
</protein>
<dbReference type="PROSITE" id="PS50903">
    <property type="entry name" value="RUBREDOXIN_LIKE"/>
    <property type="match status" value="1"/>
</dbReference>
<organism evidence="7 8">
    <name type="scientific">Kriegella aquimaris</name>
    <dbReference type="NCBI Taxonomy" id="192904"/>
    <lineage>
        <taxon>Bacteria</taxon>
        <taxon>Pseudomonadati</taxon>
        <taxon>Bacteroidota</taxon>
        <taxon>Flavobacteriia</taxon>
        <taxon>Flavobacteriales</taxon>
        <taxon>Flavobacteriaceae</taxon>
        <taxon>Kriegella</taxon>
    </lineage>
</organism>
<dbReference type="InterPro" id="IPR024934">
    <property type="entry name" value="Rubredoxin-like_dom"/>
</dbReference>
<dbReference type="SUPFAM" id="SSF55124">
    <property type="entry name" value="Nitrite/Sulfite reductase N-terminal domain-like"/>
    <property type="match status" value="1"/>
</dbReference>
<evidence type="ECO:0000313" key="7">
    <source>
        <dbReference type="EMBL" id="SDM05045.1"/>
    </source>
</evidence>
<dbReference type="RefSeq" id="WP_089888760.1">
    <property type="nucleotide sequence ID" value="NZ_FNGV01000004.1"/>
</dbReference>
<dbReference type="InterPro" id="IPR036136">
    <property type="entry name" value="Nit/Sulf_reduc_fer-like_dom_sf"/>
</dbReference>
<dbReference type="OrthoDB" id="9758182at2"/>
<dbReference type="SUPFAM" id="SSF57802">
    <property type="entry name" value="Rubredoxin-like"/>
    <property type="match status" value="1"/>
</dbReference>
<evidence type="ECO:0000259" key="6">
    <source>
        <dbReference type="PROSITE" id="PS50903"/>
    </source>
</evidence>
<dbReference type="CDD" id="cd00730">
    <property type="entry name" value="rubredoxin"/>
    <property type="match status" value="1"/>
</dbReference>
<accession>A0A1G9Q3Y5</accession>
<evidence type="ECO:0000256" key="5">
    <source>
        <dbReference type="ARBA" id="ARBA00023004"/>
    </source>
</evidence>
<comment type="cofactor">
    <cofactor evidence="1">
        <name>Fe(3+)</name>
        <dbReference type="ChEBI" id="CHEBI:29034"/>
    </cofactor>
</comment>
<sequence length="486" mass="56281">MNDDLHRILIKGGVTSPGELKDIIAMLEAGGLKEVFFGSRQDLLFPLQNAAEEQLEKISKFNTDIVAERNYQNIVSSYVSADIFDMTHWLKGSTYLYILEGFDFLPELKINITDPKQRLVPIFNGNLNFIASENEDYWYLNIKLPHWTESAYYPVLVYSWNITILAKAIEEIYEDVSDVEELFFILNKKLDTNNRTIEKELEIPYLKFPYYEGMNRMGLDQYWLGLYWRNNRYDLEFLKELCGFCLDNSIGKICITPWKSFVIKGIKGSSRPELERFLGQKGINIRHSQLEMNWHLPVDDKEAMELKNFLVRSFDQNDISTYGLTFGISNEAGKRTHFSSVIIEKNTLPTIVKDFDVRPTYNVLHFKNFDPNTQTYKAYAQDVDKIELPGLLMELSKYYFEQLGKTEKKKEPAKKKVVATTREIHQCQSCFTIYDATYGDAKATISIGTPFDTLPETYKCPVCEAPKSSFAKTEMSISEVKQPPQR</sequence>
<evidence type="ECO:0000256" key="3">
    <source>
        <dbReference type="ARBA" id="ARBA00022723"/>
    </source>
</evidence>
<evidence type="ECO:0000313" key="8">
    <source>
        <dbReference type="Proteomes" id="UP000199440"/>
    </source>
</evidence>
<evidence type="ECO:0000256" key="2">
    <source>
        <dbReference type="ARBA" id="ARBA00022448"/>
    </source>
</evidence>
<dbReference type="GO" id="GO:0009055">
    <property type="term" value="F:electron transfer activity"/>
    <property type="evidence" value="ECO:0007669"/>
    <property type="project" value="TreeGrafter"/>
</dbReference>
<keyword evidence="8" id="KW-1185">Reference proteome</keyword>
<dbReference type="GO" id="GO:0043448">
    <property type="term" value="P:alkane catabolic process"/>
    <property type="evidence" value="ECO:0007669"/>
    <property type="project" value="TreeGrafter"/>
</dbReference>
<dbReference type="GO" id="GO:0005506">
    <property type="term" value="F:iron ion binding"/>
    <property type="evidence" value="ECO:0007669"/>
    <property type="project" value="InterPro"/>
</dbReference>
<evidence type="ECO:0000256" key="1">
    <source>
        <dbReference type="ARBA" id="ARBA00001965"/>
    </source>
</evidence>
<name>A0A1G9Q3Y5_9FLAO</name>
<dbReference type="Gene3D" id="2.20.28.10">
    <property type="match status" value="1"/>
</dbReference>
<keyword evidence="3" id="KW-0479">Metal-binding</keyword>
<dbReference type="InterPro" id="IPR050526">
    <property type="entry name" value="Rubredoxin_ET"/>
</dbReference>
<dbReference type="PANTHER" id="PTHR47627:SF1">
    <property type="entry name" value="RUBREDOXIN-1-RELATED"/>
    <property type="match status" value="1"/>
</dbReference>
<keyword evidence="2" id="KW-0813">Transport</keyword>
<dbReference type="PANTHER" id="PTHR47627">
    <property type="entry name" value="RUBREDOXIN"/>
    <property type="match status" value="1"/>
</dbReference>
<keyword evidence="4" id="KW-0249">Electron transport</keyword>
<dbReference type="Proteomes" id="UP000199440">
    <property type="component" value="Unassembled WGS sequence"/>
</dbReference>
<keyword evidence="5" id="KW-0408">Iron</keyword>
<dbReference type="InterPro" id="IPR024935">
    <property type="entry name" value="Rubredoxin_dom"/>
</dbReference>
<dbReference type="EMBL" id="FNGV01000004">
    <property type="protein sequence ID" value="SDM05045.1"/>
    <property type="molecule type" value="Genomic_DNA"/>
</dbReference>
<dbReference type="GO" id="GO:0016491">
    <property type="term" value="F:oxidoreductase activity"/>
    <property type="evidence" value="ECO:0007669"/>
    <property type="project" value="InterPro"/>
</dbReference>
<dbReference type="Pfam" id="PF00301">
    <property type="entry name" value="Rubredoxin"/>
    <property type="match status" value="1"/>
</dbReference>
<gene>
    <name evidence="7" type="ORF">SAMN04488514_104269</name>
</gene>
<dbReference type="AlphaFoldDB" id="A0A1G9Q3Y5"/>
<dbReference type="STRING" id="192904.SAMN04488514_104269"/>
<feature type="domain" description="Rubredoxin-like" evidence="6">
    <location>
        <begin position="422"/>
        <end position="473"/>
    </location>
</feature>
<evidence type="ECO:0000256" key="4">
    <source>
        <dbReference type="ARBA" id="ARBA00022982"/>
    </source>
</evidence>
<reference evidence="7 8" key="1">
    <citation type="submission" date="2016-10" db="EMBL/GenBank/DDBJ databases">
        <authorList>
            <person name="de Groot N.N."/>
        </authorList>
    </citation>
    <scope>NUCLEOTIDE SEQUENCE [LARGE SCALE GENOMIC DNA]</scope>
    <source>
        <strain evidence="7 8">DSM 19886</strain>
    </source>
</reference>
<proteinExistence type="predicted"/>